<evidence type="ECO:0000313" key="3">
    <source>
        <dbReference type="Proteomes" id="UP000289738"/>
    </source>
</evidence>
<keyword evidence="3" id="KW-1185">Reference proteome</keyword>
<dbReference type="InterPro" id="IPR040338">
    <property type="entry name" value="At1g67623-like"/>
</dbReference>
<accession>A0A445CQ78</accession>
<organism evidence="2 3">
    <name type="scientific">Arachis hypogaea</name>
    <name type="common">Peanut</name>
    <dbReference type="NCBI Taxonomy" id="3818"/>
    <lineage>
        <taxon>Eukaryota</taxon>
        <taxon>Viridiplantae</taxon>
        <taxon>Streptophyta</taxon>
        <taxon>Embryophyta</taxon>
        <taxon>Tracheophyta</taxon>
        <taxon>Spermatophyta</taxon>
        <taxon>Magnoliopsida</taxon>
        <taxon>eudicotyledons</taxon>
        <taxon>Gunneridae</taxon>
        <taxon>Pentapetalae</taxon>
        <taxon>rosids</taxon>
        <taxon>fabids</taxon>
        <taxon>Fabales</taxon>
        <taxon>Fabaceae</taxon>
        <taxon>Papilionoideae</taxon>
        <taxon>50 kb inversion clade</taxon>
        <taxon>dalbergioids sensu lato</taxon>
        <taxon>Dalbergieae</taxon>
        <taxon>Pterocarpus clade</taxon>
        <taxon>Arachis</taxon>
    </lineage>
</organism>
<feature type="domain" description="At2g35280-like TPR" evidence="1">
    <location>
        <begin position="60"/>
        <end position="163"/>
    </location>
</feature>
<dbReference type="Pfam" id="PF23310">
    <property type="entry name" value="TPR_27"/>
    <property type="match status" value="1"/>
</dbReference>
<dbReference type="PANTHER" id="PTHR33784">
    <property type="entry name" value="OS05G0482100 PROTEIN"/>
    <property type="match status" value="1"/>
</dbReference>
<evidence type="ECO:0000259" key="1">
    <source>
        <dbReference type="Pfam" id="PF23310"/>
    </source>
</evidence>
<dbReference type="InterPro" id="IPR057136">
    <property type="entry name" value="At2g35280_TPR_dom"/>
</dbReference>
<dbReference type="AlphaFoldDB" id="A0A445CQ78"/>
<proteinExistence type="predicted"/>
<dbReference type="EMBL" id="SDMP01000006">
    <property type="protein sequence ID" value="RYR53067.1"/>
    <property type="molecule type" value="Genomic_DNA"/>
</dbReference>
<evidence type="ECO:0000313" key="2">
    <source>
        <dbReference type="EMBL" id="RYR53067.1"/>
    </source>
</evidence>
<name>A0A445CQ78_ARAHY</name>
<comment type="caution">
    <text evidence="2">The sequence shown here is derived from an EMBL/GenBank/DDBJ whole genome shotgun (WGS) entry which is preliminary data.</text>
</comment>
<protein>
    <recommendedName>
        <fullName evidence="1">At2g35280-like TPR domain-containing protein</fullName>
    </recommendedName>
</protein>
<gene>
    <name evidence="2" type="ORF">Ahy_A06g027952</name>
</gene>
<dbReference type="PANTHER" id="PTHR33784:SF10">
    <property type="entry name" value="F-BOX PROTEIN"/>
    <property type="match status" value="1"/>
</dbReference>
<dbReference type="Proteomes" id="UP000289738">
    <property type="component" value="Chromosome A06"/>
</dbReference>
<reference evidence="2 3" key="1">
    <citation type="submission" date="2019-01" db="EMBL/GenBank/DDBJ databases">
        <title>Sequencing of cultivated peanut Arachis hypogaea provides insights into genome evolution and oil improvement.</title>
        <authorList>
            <person name="Chen X."/>
        </authorList>
    </citation>
    <scope>NUCLEOTIDE SEQUENCE [LARGE SCALE GENOMIC DNA]</scope>
    <source>
        <strain evidence="3">cv. Fuhuasheng</strain>
        <tissue evidence="2">Leaves</tissue>
    </source>
</reference>
<sequence length="207" mass="23765">MERLSAAIELPREVWLAIAIKVTANSIEDLCRFGMTCCAARDAGKEDAVLRMVSIPPQHDMKWWWICEPTARRFFEKCFEAGHPELLFKEALWQLYIRRNNTIGWEMLQNAASNGLDAAKYALSIELLIRRDDNNGKKNRLELFHILKAAALIPACYSSCFAVLTIAWPEEVRMPEKGEDHMVCDSTRCLTRGHMGLLYDYRRRAAA</sequence>